<dbReference type="AlphaFoldDB" id="A0A9R1D7C0"/>
<dbReference type="SMART" id="SM00922">
    <property type="entry name" value="MR_MLE"/>
    <property type="match status" value="1"/>
</dbReference>
<evidence type="ECO:0000259" key="4">
    <source>
        <dbReference type="SMART" id="SM00922"/>
    </source>
</evidence>
<comment type="caution">
    <text evidence="5">The sequence shown here is derived from an EMBL/GenBank/DDBJ whole genome shotgun (WGS) entry which is preliminary data.</text>
</comment>
<evidence type="ECO:0000256" key="3">
    <source>
        <dbReference type="ARBA" id="ARBA00022842"/>
    </source>
</evidence>
<organism evidence="5 6">
    <name type="scientific">Natronomonas aquatica</name>
    <dbReference type="NCBI Taxonomy" id="2841590"/>
    <lineage>
        <taxon>Archaea</taxon>
        <taxon>Methanobacteriati</taxon>
        <taxon>Methanobacteriota</taxon>
        <taxon>Stenosarchaea group</taxon>
        <taxon>Halobacteria</taxon>
        <taxon>Halobacteriales</taxon>
        <taxon>Natronomonadaceae</taxon>
        <taxon>Natronomonas</taxon>
    </lineage>
</organism>
<keyword evidence="2" id="KW-0479">Metal-binding</keyword>
<reference evidence="5" key="1">
    <citation type="journal article" date="2023" name="Front. Microbiol.">
        <title>Genomic-based phylogenetic and metabolic analyses of the genus Natronomonas, and description of Natronomonas aquatica sp. nov.</title>
        <authorList>
            <person name="Garcia-Roldan A."/>
            <person name="Duran-Viseras A."/>
            <person name="de la Haba R.R."/>
            <person name="Corral P."/>
            <person name="Sanchez-Porro C."/>
            <person name="Ventosa A."/>
        </authorList>
    </citation>
    <scope>NUCLEOTIDE SEQUENCE</scope>
    <source>
        <strain evidence="5">F2-12</strain>
    </source>
</reference>
<dbReference type="Pfam" id="PF13378">
    <property type="entry name" value="MR_MLE_C"/>
    <property type="match status" value="1"/>
</dbReference>
<evidence type="ECO:0000313" key="6">
    <source>
        <dbReference type="Proteomes" id="UP001139494"/>
    </source>
</evidence>
<dbReference type="GO" id="GO:0000287">
    <property type="term" value="F:magnesium ion binding"/>
    <property type="evidence" value="ECO:0007669"/>
    <property type="project" value="TreeGrafter"/>
</dbReference>
<sequence>MVVGMIIDEVEIHEFVYRLENVGTRDGHQVYERGNMLEQPGFVLTIRTDTGIEGHYRGFMQVPPMVTQIEMATPEFLIGADPLERERIWQQLWQAFRHTDHLGMGPIDIALWDLAGTYYEESISTLLGGYRERIPAYASTAHPDEEPDGLDSAEAYADYAEACLEDGYSGFKIHPWGDSQKDIELCRAVADRVGDRMDLMLDPASEYEIYTDAIRVGTVLDELGFYWYEDPLADTGQSGYSTGKLADELSTPILGCEHVRSGPFGRADHLRSGWLDLVRGDAHLDGGITGVMKIARLAEAFGIDVELHVGGPAHLHCLSAIRNNTYHEHGLLHPEFDWMTERGFDGDVERLEDGSVGVPSGPGLGVEIDWGYVRENQTEHTVIDQAGTSGLN</sequence>
<evidence type="ECO:0000256" key="1">
    <source>
        <dbReference type="ARBA" id="ARBA00001946"/>
    </source>
</evidence>
<dbReference type="InterPro" id="IPR036849">
    <property type="entry name" value="Enolase-like_C_sf"/>
</dbReference>
<keyword evidence="3" id="KW-0460">Magnesium</keyword>
<dbReference type="Gene3D" id="3.20.20.120">
    <property type="entry name" value="Enolase-like C-terminal domain"/>
    <property type="match status" value="1"/>
</dbReference>
<keyword evidence="6" id="KW-1185">Reference proteome</keyword>
<dbReference type="EMBL" id="JAHLKM010000027">
    <property type="protein sequence ID" value="MCQ4334507.1"/>
    <property type="molecule type" value="Genomic_DNA"/>
</dbReference>
<name>A0A9R1D7C0_9EURY</name>
<dbReference type="SUPFAM" id="SSF51604">
    <property type="entry name" value="Enolase C-terminal domain-like"/>
    <property type="match status" value="1"/>
</dbReference>
<accession>A0A9R1D7C0</accession>
<dbReference type="SUPFAM" id="SSF54826">
    <property type="entry name" value="Enolase N-terminal domain-like"/>
    <property type="match status" value="1"/>
</dbReference>
<proteinExistence type="predicted"/>
<dbReference type="InterPro" id="IPR013341">
    <property type="entry name" value="Mandelate_racemase_N_dom"/>
</dbReference>
<dbReference type="PANTHER" id="PTHR13794:SF58">
    <property type="entry name" value="MITOCHONDRIAL ENOLASE SUPERFAMILY MEMBER 1"/>
    <property type="match status" value="1"/>
</dbReference>
<dbReference type="Proteomes" id="UP001139494">
    <property type="component" value="Unassembled WGS sequence"/>
</dbReference>
<dbReference type="GO" id="GO:0016052">
    <property type="term" value="P:carbohydrate catabolic process"/>
    <property type="evidence" value="ECO:0007669"/>
    <property type="project" value="TreeGrafter"/>
</dbReference>
<dbReference type="Pfam" id="PF02746">
    <property type="entry name" value="MR_MLE_N"/>
    <property type="match status" value="1"/>
</dbReference>
<evidence type="ECO:0000256" key="2">
    <source>
        <dbReference type="ARBA" id="ARBA00022723"/>
    </source>
</evidence>
<dbReference type="Gene3D" id="3.30.390.10">
    <property type="entry name" value="Enolase-like, N-terminal domain"/>
    <property type="match status" value="1"/>
</dbReference>
<dbReference type="GO" id="GO:0016836">
    <property type="term" value="F:hydro-lyase activity"/>
    <property type="evidence" value="ECO:0007669"/>
    <property type="project" value="TreeGrafter"/>
</dbReference>
<gene>
    <name evidence="5" type="ORF">KM295_13680</name>
</gene>
<protein>
    <submittedName>
        <fullName evidence="5">Mandelate racemase</fullName>
    </submittedName>
</protein>
<dbReference type="InterPro" id="IPR013342">
    <property type="entry name" value="Mandelate_racemase_C"/>
</dbReference>
<dbReference type="PANTHER" id="PTHR13794">
    <property type="entry name" value="ENOLASE SUPERFAMILY, MANDELATE RACEMASE"/>
    <property type="match status" value="1"/>
</dbReference>
<dbReference type="SFLD" id="SFLDS00001">
    <property type="entry name" value="Enolase"/>
    <property type="match status" value="1"/>
</dbReference>
<comment type="cofactor">
    <cofactor evidence="1">
        <name>Mg(2+)</name>
        <dbReference type="ChEBI" id="CHEBI:18420"/>
    </cofactor>
</comment>
<evidence type="ECO:0000313" key="5">
    <source>
        <dbReference type="EMBL" id="MCQ4334507.1"/>
    </source>
</evidence>
<dbReference type="SFLD" id="SFLDG00179">
    <property type="entry name" value="mandelate_racemase"/>
    <property type="match status" value="1"/>
</dbReference>
<dbReference type="InterPro" id="IPR029017">
    <property type="entry name" value="Enolase-like_N"/>
</dbReference>
<dbReference type="InterPro" id="IPR029065">
    <property type="entry name" value="Enolase_C-like"/>
</dbReference>
<feature type="domain" description="Mandelate racemase/muconate lactonizing enzyme C-terminal" evidence="4">
    <location>
        <begin position="153"/>
        <end position="252"/>
    </location>
</feature>
<dbReference type="InterPro" id="IPR046945">
    <property type="entry name" value="RHMD-like"/>
</dbReference>